<feature type="compositionally biased region" description="Polar residues" evidence="1">
    <location>
        <begin position="185"/>
        <end position="200"/>
    </location>
</feature>
<evidence type="ECO:0000313" key="3">
    <source>
        <dbReference type="EMBL" id="KAG8080013.1"/>
    </source>
</evidence>
<organism evidence="3 4">
    <name type="scientific">Zizania palustris</name>
    <name type="common">Northern wild rice</name>
    <dbReference type="NCBI Taxonomy" id="103762"/>
    <lineage>
        <taxon>Eukaryota</taxon>
        <taxon>Viridiplantae</taxon>
        <taxon>Streptophyta</taxon>
        <taxon>Embryophyta</taxon>
        <taxon>Tracheophyta</taxon>
        <taxon>Spermatophyta</taxon>
        <taxon>Magnoliopsida</taxon>
        <taxon>Liliopsida</taxon>
        <taxon>Poales</taxon>
        <taxon>Poaceae</taxon>
        <taxon>BOP clade</taxon>
        <taxon>Oryzoideae</taxon>
        <taxon>Oryzeae</taxon>
        <taxon>Zizaniinae</taxon>
        <taxon>Zizania</taxon>
    </lineage>
</organism>
<feature type="compositionally biased region" description="Basic residues" evidence="1">
    <location>
        <begin position="13"/>
        <end position="30"/>
    </location>
</feature>
<protein>
    <recommendedName>
        <fullName evidence="5">Legume lectin domain-containing protein</fullName>
    </recommendedName>
</protein>
<dbReference type="EMBL" id="JAAALK010000282">
    <property type="protein sequence ID" value="KAG8080013.1"/>
    <property type="molecule type" value="Genomic_DNA"/>
</dbReference>
<feature type="transmembrane region" description="Helical" evidence="2">
    <location>
        <begin position="58"/>
        <end position="82"/>
    </location>
</feature>
<reference evidence="3" key="1">
    <citation type="journal article" date="2021" name="bioRxiv">
        <title>Whole Genome Assembly and Annotation of Northern Wild Rice, Zizania palustris L., Supports a Whole Genome Duplication in the Zizania Genus.</title>
        <authorList>
            <person name="Haas M."/>
            <person name="Kono T."/>
            <person name="Macchietto M."/>
            <person name="Millas R."/>
            <person name="McGilp L."/>
            <person name="Shao M."/>
            <person name="Duquette J."/>
            <person name="Hirsch C.N."/>
            <person name="Kimball J."/>
        </authorList>
    </citation>
    <scope>NUCLEOTIDE SEQUENCE</scope>
    <source>
        <tissue evidence="3">Fresh leaf tissue</tissue>
    </source>
</reference>
<evidence type="ECO:0008006" key="5">
    <source>
        <dbReference type="Google" id="ProtNLM"/>
    </source>
</evidence>
<sequence length="200" mass="21475">MLDRTDKQTCHSAKPKHSAPAPRSHRRRGRRPAVQFAYGGFTGANLTLDGAATVTVSGLLMLTNVSSFSTTFVYPSGFFLLVRSGRRSSEQSYPAEHGASDPYRKIAVAFYYWAGGSMRVEFRLLPARSTPVATAIHVLVTADEAKLVIGGEVATGRKRGGDDRPVHRMVGRGVCTEGAHPATPAQDTPENVQRGSAFSG</sequence>
<evidence type="ECO:0000256" key="1">
    <source>
        <dbReference type="SAM" id="MobiDB-lite"/>
    </source>
</evidence>
<proteinExistence type="predicted"/>
<keyword evidence="2" id="KW-1133">Transmembrane helix</keyword>
<keyword evidence="2" id="KW-0812">Transmembrane</keyword>
<keyword evidence="4" id="KW-1185">Reference proteome</keyword>
<feature type="region of interest" description="Disordered" evidence="1">
    <location>
        <begin position="175"/>
        <end position="200"/>
    </location>
</feature>
<gene>
    <name evidence="3" type="ORF">GUJ93_ZPchr0007g5911</name>
</gene>
<comment type="caution">
    <text evidence="3">The sequence shown here is derived from an EMBL/GenBank/DDBJ whole genome shotgun (WGS) entry which is preliminary data.</text>
</comment>
<evidence type="ECO:0000256" key="2">
    <source>
        <dbReference type="SAM" id="Phobius"/>
    </source>
</evidence>
<feature type="region of interest" description="Disordered" evidence="1">
    <location>
        <begin position="1"/>
        <end position="30"/>
    </location>
</feature>
<feature type="transmembrane region" description="Helical" evidence="2">
    <location>
        <begin position="33"/>
        <end position="52"/>
    </location>
</feature>
<reference evidence="3" key="2">
    <citation type="submission" date="2021-02" db="EMBL/GenBank/DDBJ databases">
        <authorList>
            <person name="Kimball J.A."/>
            <person name="Haas M.W."/>
            <person name="Macchietto M."/>
            <person name="Kono T."/>
            <person name="Duquette J."/>
            <person name="Shao M."/>
        </authorList>
    </citation>
    <scope>NUCLEOTIDE SEQUENCE</scope>
    <source>
        <tissue evidence="3">Fresh leaf tissue</tissue>
    </source>
</reference>
<name>A0A8J5W503_ZIZPA</name>
<accession>A0A8J5W503</accession>
<dbReference type="Proteomes" id="UP000729402">
    <property type="component" value="Unassembled WGS sequence"/>
</dbReference>
<keyword evidence="2" id="KW-0472">Membrane</keyword>
<evidence type="ECO:0000313" key="4">
    <source>
        <dbReference type="Proteomes" id="UP000729402"/>
    </source>
</evidence>
<dbReference type="AlphaFoldDB" id="A0A8J5W503"/>